<gene>
    <name evidence="1" type="ORF">FJT64_012492</name>
</gene>
<dbReference type="Proteomes" id="UP000440578">
    <property type="component" value="Unassembled WGS sequence"/>
</dbReference>
<reference evidence="1 2" key="1">
    <citation type="submission" date="2019-07" db="EMBL/GenBank/DDBJ databases">
        <title>Draft genome assembly of a fouling barnacle, Amphibalanus amphitrite (Darwin, 1854): The first reference genome for Thecostraca.</title>
        <authorList>
            <person name="Kim W."/>
        </authorList>
    </citation>
    <scope>NUCLEOTIDE SEQUENCE [LARGE SCALE GENOMIC DNA]</scope>
    <source>
        <strain evidence="1">SNU_AA5</strain>
        <tissue evidence="1">Soma without cirri and trophi</tissue>
    </source>
</reference>
<dbReference type="AlphaFoldDB" id="A0A6A4V687"/>
<evidence type="ECO:0000313" key="2">
    <source>
        <dbReference type="Proteomes" id="UP000440578"/>
    </source>
</evidence>
<name>A0A6A4V687_AMPAM</name>
<protein>
    <submittedName>
        <fullName evidence="1">Uncharacterized protein</fullName>
    </submittedName>
</protein>
<evidence type="ECO:0000313" key="1">
    <source>
        <dbReference type="EMBL" id="KAF0289205.1"/>
    </source>
</evidence>
<comment type="caution">
    <text evidence="1">The sequence shown here is derived from an EMBL/GenBank/DDBJ whole genome shotgun (WGS) entry which is preliminary data.</text>
</comment>
<organism evidence="1 2">
    <name type="scientific">Amphibalanus amphitrite</name>
    <name type="common">Striped barnacle</name>
    <name type="synonym">Balanus amphitrite</name>
    <dbReference type="NCBI Taxonomy" id="1232801"/>
    <lineage>
        <taxon>Eukaryota</taxon>
        <taxon>Metazoa</taxon>
        <taxon>Ecdysozoa</taxon>
        <taxon>Arthropoda</taxon>
        <taxon>Crustacea</taxon>
        <taxon>Multicrustacea</taxon>
        <taxon>Cirripedia</taxon>
        <taxon>Thoracica</taxon>
        <taxon>Thoracicalcarea</taxon>
        <taxon>Balanomorpha</taxon>
        <taxon>Balanoidea</taxon>
        <taxon>Balanidae</taxon>
        <taxon>Amphibalaninae</taxon>
        <taxon>Amphibalanus</taxon>
    </lineage>
</organism>
<keyword evidence="2" id="KW-1185">Reference proteome</keyword>
<dbReference type="EMBL" id="VIIS01002052">
    <property type="protein sequence ID" value="KAF0289205.1"/>
    <property type="molecule type" value="Genomic_DNA"/>
</dbReference>
<proteinExistence type="predicted"/>
<accession>A0A6A4V687</accession>
<sequence length="149" mass="17599">MFMDATKNLSVEARTWIIVMATAVKNKERILQELSTKFLNAPWRETVYQFYLNKTVTKNSDNIGPTKLLPVLEDQRAYEEDLWNNKITKGGRNYEKGFQLKYWETRSKDRYPLLNWDMTKYLPNQEEPYTKAQIVDWLKLTGEVPAGRA</sequence>